<dbReference type="Gene3D" id="3.90.190.10">
    <property type="entry name" value="Protein tyrosine phosphatase superfamily"/>
    <property type="match status" value="1"/>
</dbReference>
<keyword evidence="2" id="KW-1185">Reference proteome</keyword>
<sequence length="403" mass="47397">MNNTIRGLENVLERLTLKRNKVEKNVLWRSIFEEIEQRAEKIRNHSDSPPNNMRSVEITPSKGNEDGRCDGSLISYPETRQSYIIHGVVEKANLFWQMVYEQRCPFIVMLSVNRSIPYFPLNEGDTILYELYQVKCTKKIVNEEYIVRSFTLVWIQERKKPHTLTHILCKSWGSQAPNLERFEEFFDYWNKCKTSHTDMRNAKKMYTRDCAVSSPVIQSNAGMGRVGCFLIMDFISDLLRNNIRHHYNIEKMMVELKTELPQGISNLNEYKFVGDQVVWEIEKLSGDSYVRPQVTNTLGTRKFGTRNVKRMVCSNNGMSNFEAIRQHRYLKMGVEVTKNVVNVTRNFISESLRKKEELPPRPSFATKVWRILTRFCNYSRKNEWSEWDTSDTAMLIDYDSDVE</sequence>
<dbReference type="OrthoDB" id="9450131at2759"/>
<dbReference type="PROSITE" id="PS50055">
    <property type="entry name" value="TYR_PHOSPHATASE_PTP"/>
    <property type="match status" value="1"/>
</dbReference>
<dbReference type="Proteomes" id="UP000008281">
    <property type="component" value="Unassembled WGS sequence"/>
</dbReference>
<dbReference type="PANTHER" id="PTHR19134">
    <property type="entry name" value="RECEPTOR-TYPE TYROSINE-PROTEIN PHOSPHATASE"/>
    <property type="match status" value="1"/>
</dbReference>
<dbReference type="CTD" id="9799107"/>
<protein>
    <submittedName>
        <fullName evidence="1">Uncharacterized protein</fullName>
    </submittedName>
</protein>
<dbReference type="KEGG" id="crq:GCK72_025011"/>
<dbReference type="InterPro" id="IPR029021">
    <property type="entry name" value="Prot-tyrosine_phosphatase-like"/>
</dbReference>
<dbReference type="GO" id="GO:0004725">
    <property type="term" value="F:protein tyrosine phosphatase activity"/>
    <property type="evidence" value="ECO:0007669"/>
    <property type="project" value="InterPro"/>
</dbReference>
<dbReference type="GeneID" id="9799107"/>
<accession>E3MRR1</accession>
<dbReference type="InterPro" id="IPR000242">
    <property type="entry name" value="PTP_cat"/>
</dbReference>
<dbReference type="eggNOG" id="KOG0789">
    <property type="taxonomic scope" value="Eukaryota"/>
</dbReference>
<dbReference type="STRING" id="31234.E3MRR1"/>
<dbReference type="InterPro" id="IPR003595">
    <property type="entry name" value="Tyr_Pase_cat"/>
</dbReference>
<name>E3MRR1_CAERE</name>
<dbReference type="InterPro" id="IPR050348">
    <property type="entry name" value="Protein-Tyr_Phosphatase"/>
</dbReference>
<dbReference type="AlphaFoldDB" id="E3MRR1"/>
<dbReference type="SMART" id="SM00194">
    <property type="entry name" value="PTPc"/>
    <property type="match status" value="1"/>
</dbReference>
<dbReference type="SMART" id="SM00404">
    <property type="entry name" value="PTPc_motif"/>
    <property type="match status" value="1"/>
</dbReference>
<organism evidence="2">
    <name type="scientific">Caenorhabditis remanei</name>
    <name type="common">Caenorhabditis vulgaris</name>
    <dbReference type="NCBI Taxonomy" id="31234"/>
    <lineage>
        <taxon>Eukaryota</taxon>
        <taxon>Metazoa</taxon>
        <taxon>Ecdysozoa</taxon>
        <taxon>Nematoda</taxon>
        <taxon>Chromadorea</taxon>
        <taxon>Rhabditida</taxon>
        <taxon>Rhabditina</taxon>
        <taxon>Rhabditomorpha</taxon>
        <taxon>Rhabditoidea</taxon>
        <taxon>Rhabditidae</taxon>
        <taxon>Peloderinae</taxon>
        <taxon>Caenorhabditis</taxon>
    </lineage>
</organism>
<dbReference type="PANTHER" id="PTHR19134:SF561">
    <property type="entry name" value="PROTEIN TYROSINE PHOSPHATASE 36E, ISOFORM A"/>
    <property type="match status" value="1"/>
</dbReference>
<evidence type="ECO:0000313" key="2">
    <source>
        <dbReference type="Proteomes" id="UP000008281"/>
    </source>
</evidence>
<dbReference type="Pfam" id="PF00102">
    <property type="entry name" value="Y_phosphatase"/>
    <property type="match status" value="1"/>
</dbReference>
<dbReference type="HOGENOM" id="CLU_694915_0_0_1"/>
<reference evidence="1" key="1">
    <citation type="submission" date="2007-07" db="EMBL/GenBank/DDBJ databases">
        <title>PCAP assembly of the Caenorhabditis remanei genome.</title>
        <authorList>
            <consortium name="The Caenorhabditis remanei Sequencing Consortium"/>
            <person name="Wilson R.K."/>
        </authorList>
    </citation>
    <scope>NUCLEOTIDE SEQUENCE [LARGE SCALE GENOMIC DNA]</scope>
    <source>
        <strain evidence="1">PB4641</strain>
    </source>
</reference>
<dbReference type="SUPFAM" id="SSF52799">
    <property type="entry name" value="(Phosphotyrosine protein) phosphatases II"/>
    <property type="match status" value="1"/>
</dbReference>
<dbReference type="EMBL" id="DS268470">
    <property type="protein sequence ID" value="EFP08065.1"/>
    <property type="molecule type" value="Genomic_DNA"/>
</dbReference>
<proteinExistence type="predicted"/>
<evidence type="ECO:0000313" key="1">
    <source>
        <dbReference type="EMBL" id="EFP08065.1"/>
    </source>
</evidence>
<dbReference type="RefSeq" id="XP_003101184.2">
    <property type="nucleotide sequence ID" value="XM_003101136.2"/>
</dbReference>
<gene>
    <name evidence="1" type="ORF">CRE_14752</name>
</gene>